<evidence type="ECO:0000256" key="6">
    <source>
        <dbReference type="ARBA" id="ARBA00022723"/>
    </source>
</evidence>
<evidence type="ECO:0000256" key="12">
    <source>
        <dbReference type="SAM" id="Phobius"/>
    </source>
</evidence>
<comment type="similarity">
    <text evidence="3">Belongs to the peptidase M50B family.</text>
</comment>
<keyword evidence="7" id="KW-0378">Hydrolase</keyword>
<dbReference type="GO" id="GO:0008237">
    <property type="term" value="F:metallopeptidase activity"/>
    <property type="evidence" value="ECO:0007669"/>
    <property type="project" value="UniProtKB-KW"/>
</dbReference>
<accession>A0A382WJP7</accession>
<evidence type="ECO:0000256" key="5">
    <source>
        <dbReference type="ARBA" id="ARBA00022692"/>
    </source>
</evidence>
<evidence type="ECO:0000256" key="7">
    <source>
        <dbReference type="ARBA" id="ARBA00022801"/>
    </source>
</evidence>
<evidence type="ECO:0000256" key="3">
    <source>
        <dbReference type="ARBA" id="ARBA00007931"/>
    </source>
</evidence>
<feature type="domain" description="Peptidase M50" evidence="13">
    <location>
        <begin position="45"/>
        <end position="117"/>
    </location>
</feature>
<keyword evidence="9 12" id="KW-1133">Transmembrane helix</keyword>
<feature type="transmembrane region" description="Helical" evidence="12">
    <location>
        <begin position="155"/>
        <end position="173"/>
    </location>
</feature>
<evidence type="ECO:0000313" key="14">
    <source>
        <dbReference type="EMBL" id="SVD58291.1"/>
    </source>
</evidence>
<dbReference type="CDD" id="cd06160">
    <property type="entry name" value="S2P-M50_like_2"/>
    <property type="match status" value="1"/>
</dbReference>
<organism evidence="14">
    <name type="scientific">marine metagenome</name>
    <dbReference type="NCBI Taxonomy" id="408172"/>
    <lineage>
        <taxon>unclassified sequences</taxon>
        <taxon>metagenomes</taxon>
        <taxon>ecological metagenomes</taxon>
    </lineage>
</organism>
<proteinExistence type="inferred from homology"/>
<evidence type="ECO:0000256" key="2">
    <source>
        <dbReference type="ARBA" id="ARBA00004141"/>
    </source>
</evidence>
<dbReference type="GO" id="GO:0046872">
    <property type="term" value="F:metal ion binding"/>
    <property type="evidence" value="ECO:0007669"/>
    <property type="project" value="UniProtKB-KW"/>
</dbReference>
<evidence type="ECO:0000256" key="8">
    <source>
        <dbReference type="ARBA" id="ARBA00022833"/>
    </source>
</evidence>
<feature type="transmembrane region" description="Helical" evidence="12">
    <location>
        <begin position="124"/>
        <end position="143"/>
    </location>
</feature>
<keyword evidence="5 12" id="KW-0812">Transmembrane</keyword>
<dbReference type="InterPro" id="IPR008915">
    <property type="entry name" value="Peptidase_M50"/>
</dbReference>
<evidence type="ECO:0000256" key="10">
    <source>
        <dbReference type="ARBA" id="ARBA00023049"/>
    </source>
</evidence>
<keyword evidence="10" id="KW-0482">Metalloprotease</keyword>
<dbReference type="PANTHER" id="PTHR39188:SF3">
    <property type="entry name" value="STAGE IV SPORULATION PROTEIN FB"/>
    <property type="match status" value="1"/>
</dbReference>
<comment type="subcellular location">
    <subcellularLocation>
        <location evidence="2">Membrane</location>
        <topology evidence="2">Multi-pass membrane protein</topology>
    </subcellularLocation>
</comment>
<reference evidence="14" key="1">
    <citation type="submission" date="2018-05" db="EMBL/GenBank/DDBJ databases">
        <authorList>
            <person name="Lanie J.A."/>
            <person name="Ng W.-L."/>
            <person name="Kazmierczak K.M."/>
            <person name="Andrzejewski T.M."/>
            <person name="Davidsen T.M."/>
            <person name="Wayne K.J."/>
            <person name="Tettelin H."/>
            <person name="Glass J.I."/>
            <person name="Rusch D."/>
            <person name="Podicherti R."/>
            <person name="Tsui H.-C.T."/>
            <person name="Winkler M.E."/>
        </authorList>
    </citation>
    <scope>NUCLEOTIDE SEQUENCE</scope>
</reference>
<feature type="non-terminal residue" evidence="14">
    <location>
        <position position="214"/>
    </location>
</feature>
<feature type="transmembrane region" description="Helical" evidence="12">
    <location>
        <begin position="97"/>
        <end position="117"/>
    </location>
</feature>
<name>A0A382WJP7_9ZZZZ</name>
<keyword evidence="11 12" id="KW-0472">Membrane</keyword>
<keyword evidence="6" id="KW-0479">Metal-binding</keyword>
<feature type="transmembrane region" description="Helical" evidence="12">
    <location>
        <begin position="178"/>
        <end position="194"/>
    </location>
</feature>
<evidence type="ECO:0000256" key="9">
    <source>
        <dbReference type="ARBA" id="ARBA00022989"/>
    </source>
</evidence>
<dbReference type="Pfam" id="PF02163">
    <property type="entry name" value="Peptidase_M50"/>
    <property type="match status" value="1"/>
</dbReference>
<sequence>MKWLILSLTKLKFLSTIKFVPLLSSIGTMFLSVFVYGLFFGWGYAVGIIFLLVLHESGHYYAAKRKNLDVGLPTFIPFVGAWIQLKEQPMTVETEAYVALAGPYVGTIAALGCYGVARYFDSDLLLAVSYVGFLLNLVNLIPISPLDGGRITAILSPRIWIVGAIMLVACFIYRPSPMILLIAVFALPQLWYAFRFDPKLPENKRYYTVSTITR</sequence>
<feature type="transmembrane region" description="Helical" evidence="12">
    <location>
        <begin position="29"/>
        <end position="55"/>
    </location>
</feature>
<dbReference type="AlphaFoldDB" id="A0A382WJP7"/>
<comment type="cofactor">
    <cofactor evidence="1">
        <name>Zn(2+)</name>
        <dbReference type="ChEBI" id="CHEBI:29105"/>
    </cofactor>
</comment>
<dbReference type="PANTHER" id="PTHR39188">
    <property type="entry name" value="MEMBRANE-ASSOCIATED ZINC METALLOPROTEASE M50B"/>
    <property type="match status" value="1"/>
</dbReference>
<evidence type="ECO:0000256" key="11">
    <source>
        <dbReference type="ARBA" id="ARBA00023136"/>
    </source>
</evidence>
<dbReference type="GO" id="GO:0016020">
    <property type="term" value="C:membrane"/>
    <property type="evidence" value="ECO:0007669"/>
    <property type="project" value="UniProtKB-SubCell"/>
</dbReference>
<evidence type="ECO:0000256" key="1">
    <source>
        <dbReference type="ARBA" id="ARBA00001947"/>
    </source>
</evidence>
<evidence type="ECO:0000259" key="13">
    <source>
        <dbReference type="Pfam" id="PF02163"/>
    </source>
</evidence>
<gene>
    <name evidence="14" type="ORF">METZ01_LOCUS411145</name>
</gene>
<dbReference type="GO" id="GO:0006508">
    <property type="term" value="P:proteolysis"/>
    <property type="evidence" value="ECO:0007669"/>
    <property type="project" value="UniProtKB-KW"/>
</dbReference>
<keyword evidence="4" id="KW-0645">Protease</keyword>
<protein>
    <recommendedName>
        <fullName evidence="13">Peptidase M50 domain-containing protein</fullName>
    </recommendedName>
</protein>
<feature type="transmembrane region" description="Helical" evidence="12">
    <location>
        <begin position="67"/>
        <end position="85"/>
    </location>
</feature>
<dbReference type="EMBL" id="UINC01159929">
    <property type="protein sequence ID" value="SVD58291.1"/>
    <property type="molecule type" value="Genomic_DNA"/>
</dbReference>
<keyword evidence="8" id="KW-0862">Zinc</keyword>
<evidence type="ECO:0000256" key="4">
    <source>
        <dbReference type="ARBA" id="ARBA00022670"/>
    </source>
</evidence>